<name>A0ABM5PRA6_9CORY</name>
<organism evidence="2 3">
    <name type="scientific">Corynebacterium casei LMG S-19264</name>
    <dbReference type="NCBI Taxonomy" id="1285583"/>
    <lineage>
        <taxon>Bacteria</taxon>
        <taxon>Bacillati</taxon>
        <taxon>Actinomycetota</taxon>
        <taxon>Actinomycetes</taxon>
        <taxon>Mycobacteriales</taxon>
        <taxon>Corynebacteriaceae</taxon>
        <taxon>Corynebacterium</taxon>
    </lineage>
</organism>
<gene>
    <name evidence="2" type="ORF">CCASEI_10180</name>
</gene>
<evidence type="ECO:0008006" key="4">
    <source>
        <dbReference type="Google" id="ProtNLM"/>
    </source>
</evidence>
<sequence length="68" mass="7923">MINEIPLEVLLAATLGVLALLAAASLDLWLAERRVRLERERQKELEEVRLIKLFNLLMQIEENNKKLK</sequence>
<protein>
    <recommendedName>
        <fullName evidence="4">Secreted protein</fullName>
    </recommendedName>
</protein>
<keyword evidence="1" id="KW-0472">Membrane</keyword>
<accession>A0ABM5PRA6</accession>
<evidence type="ECO:0000313" key="2">
    <source>
        <dbReference type="EMBL" id="AHI20591.1"/>
    </source>
</evidence>
<proteinExistence type="predicted"/>
<dbReference type="RefSeq" id="WP_006822972.1">
    <property type="nucleotide sequence ID" value="NZ_CP004350.1"/>
</dbReference>
<keyword evidence="1" id="KW-0812">Transmembrane</keyword>
<dbReference type="Proteomes" id="UP000019226">
    <property type="component" value="Chromosome"/>
</dbReference>
<evidence type="ECO:0000256" key="1">
    <source>
        <dbReference type="SAM" id="Phobius"/>
    </source>
</evidence>
<keyword evidence="1" id="KW-1133">Transmembrane helix</keyword>
<evidence type="ECO:0000313" key="3">
    <source>
        <dbReference type="Proteomes" id="UP000019226"/>
    </source>
</evidence>
<feature type="transmembrane region" description="Helical" evidence="1">
    <location>
        <begin position="12"/>
        <end position="31"/>
    </location>
</feature>
<reference evidence="3" key="1">
    <citation type="submission" date="2013-02" db="EMBL/GenBank/DDBJ databases">
        <title>The complete genome sequence of Corynebacterium casei LMG S-19264 (=DSM 44701).</title>
        <authorList>
            <person name="Ruckert C."/>
            <person name="Albersmeier A."/>
            <person name="Kalinowski J."/>
        </authorList>
    </citation>
    <scope>NUCLEOTIDE SEQUENCE [LARGE SCALE GENOMIC DNA]</scope>
    <source>
        <strain evidence="3">LMG S-19264</strain>
    </source>
</reference>
<dbReference type="GeneID" id="82878147"/>
<keyword evidence="3" id="KW-1185">Reference proteome</keyword>
<dbReference type="EMBL" id="CP004350">
    <property type="protein sequence ID" value="AHI20591.1"/>
    <property type="molecule type" value="Genomic_DNA"/>
</dbReference>